<organism evidence="1 2">
    <name type="scientific">Triticum urartu</name>
    <name type="common">Red wild einkorn</name>
    <name type="synonym">Crithodium urartu</name>
    <dbReference type="NCBI Taxonomy" id="4572"/>
    <lineage>
        <taxon>Eukaryota</taxon>
        <taxon>Viridiplantae</taxon>
        <taxon>Streptophyta</taxon>
        <taxon>Embryophyta</taxon>
        <taxon>Tracheophyta</taxon>
        <taxon>Spermatophyta</taxon>
        <taxon>Magnoliopsida</taxon>
        <taxon>Liliopsida</taxon>
        <taxon>Poales</taxon>
        <taxon>Poaceae</taxon>
        <taxon>BOP clade</taxon>
        <taxon>Pooideae</taxon>
        <taxon>Triticodae</taxon>
        <taxon>Triticeae</taxon>
        <taxon>Triticinae</taxon>
        <taxon>Triticum</taxon>
    </lineage>
</organism>
<dbReference type="EnsemblPlants" id="TuG1812G0200000602.01.T01">
    <property type="protein sequence ID" value="TuG1812G0200000602.01.T01"/>
    <property type="gene ID" value="TuG1812G0200000602.01"/>
</dbReference>
<dbReference type="Gene3D" id="1.10.246.220">
    <property type="match status" value="1"/>
</dbReference>
<dbReference type="AlphaFoldDB" id="A0A8R7P9K0"/>
<reference evidence="2" key="1">
    <citation type="journal article" date="2013" name="Nature">
        <title>Draft genome of the wheat A-genome progenitor Triticum urartu.</title>
        <authorList>
            <person name="Ling H.Q."/>
            <person name="Zhao S."/>
            <person name="Liu D."/>
            <person name="Wang J."/>
            <person name="Sun H."/>
            <person name="Zhang C."/>
            <person name="Fan H."/>
            <person name="Li D."/>
            <person name="Dong L."/>
            <person name="Tao Y."/>
            <person name="Gao C."/>
            <person name="Wu H."/>
            <person name="Li Y."/>
            <person name="Cui Y."/>
            <person name="Guo X."/>
            <person name="Zheng S."/>
            <person name="Wang B."/>
            <person name="Yu K."/>
            <person name="Liang Q."/>
            <person name="Yang W."/>
            <person name="Lou X."/>
            <person name="Chen J."/>
            <person name="Feng M."/>
            <person name="Jian J."/>
            <person name="Zhang X."/>
            <person name="Luo G."/>
            <person name="Jiang Y."/>
            <person name="Liu J."/>
            <person name="Wang Z."/>
            <person name="Sha Y."/>
            <person name="Zhang B."/>
            <person name="Wu H."/>
            <person name="Tang D."/>
            <person name="Shen Q."/>
            <person name="Xue P."/>
            <person name="Zou S."/>
            <person name="Wang X."/>
            <person name="Liu X."/>
            <person name="Wang F."/>
            <person name="Yang Y."/>
            <person name="An X."/>
            <person name="Dong Z."/>
            <person name="Zhang K."/>
            <person name="Zhang X."/>
            <person name="Luo M.C."/>
            <person name="Dvorak J."/>
            <person name="Tong Y."/>
            <person name="Wang J."/>
            <person name="Yang H."/>
            <person name="Li Z."/>
            <person name="Wang D."/>
            <person name="Zhang A."/>
            <person name="Wang J."/>
        </authorList>
    </citation>
    <scope>NUCLEOTIDE SEQUENCE</scope>
    <source>
        <strain evidence="2">cv. G1812</strain>
    </source>
</reference>
<accession>A0A8R7P9K0</accession>
<protein>
    <submittedName>
        <fullName evidence="1">Uncharacterized protein</fullName>
    </submittedName>
</protein>
<dbReference type="Gramene" id="TuG1812G0200000602.01.T01">
    <property type="protein sequence ID" value="TuG1812G0200000602.01.T01"/>
    <property type="gene ID" value="TuG1812G0200000602.01"/>
</dbReference>
<reference evidence="1" key="2">
    <citation type="submission" date="2018-03" db="EMBL/GenBank/DDBJ databases">
        <title>The Triticum urartu genome reveals the dynamic nature of wheat genome evolution.</title>
        <authorList>
            <person name="Ling H."/>
            <person name="Ma B."/>
            <person name="Shi X."/>
            <person name="Liu H."/>
            <person name="Dong L."/>
            <person name="Sun H."/>
            <person name="Cao Y."/>
            <person name="Gao Q."/>
            <person name="Zheng S."/>
            <person name="Li Y."/>
            <person name="Yu Y."/>
            <person name="Du H."/>
            <person name="Qi M."/>
            <person name="Li Y."/>
            <person name="Yu H."/>
            <person name="Cui Y."/>
            <person name="Wang N."/>
            <person name="Chen C."/>
            <person name="Wu H."/>
            <person name="Zhao Y."/>
            <person name="Zhang J."/>
            <person name="Li Y."/>
            <person name="Zhou W."/>
            <person name="Zhang B."/>
            <person name="Hu W."/>
            <person name="Eijk M."/>
            <person name="Tang J."/>
            <person name="Witsenboer H."/>
            <person name="Zhao S."/>
            <person name="Li Z."/>
            <person name="Zhang A."/>
            <person name="Wang D."/>
            <person name="Liang C."/>
        </authorList>
    </citation>
    <scope>NUCLEOTIDE SEQUENCE [LARGE SCALE GENOMIC DNA]</scope>
    <source>
        <strain evidence="1">cv. G1812</strain>
    </source>
</reference>
<keyword evidence="2" id="KW-1185">Reference proteome</keyword>
<reference evidence="1" key="3">
    <citation type="submission" date="2022-06" db="UniProtKB">
        <authorList>
            <consortium name="EnsemblPlants"/>
        </authorList>
    </citation>
    <scope>IDENTIFICATION</scope>
</reference>
<name>A0A8R7P9K0_TRIUA</name>
<evidence type="ECO:0000313" key="2">
    <source>
        <dbReference type="Proteomes" id="UP000015106"/>
    </source>
</evidence>
<dbReference type="Proteomes" id="UP000015106">
    <property type="component" value="Chromosome 2"/>
</dbReference>
<evidence type="ECO:0000313" key="1">
    <source>
        <dbReference type="EnsemblPlants" id="TuG1812G0200000602.01.T01"/>
    </source>
</evidence>
<proteinExistence type="predicted"/>
<sequence>RWSAIKKKYFPRPDRTDQTDRTSENLKDKWRNLRKSYTV</sequence>